<dbReference type="EMBL" id="JAUFRC010000002">
    <property type="protein sequence ID" value="MDN3713746.1"/>
    <property type="molecule type" value="Genomic_DNA"/>
</dbReference>
<reference evidence="2" key="1">
    <citation type="journal article" date="2019" name="Int. J. Syst. Evol. Microbiol.">
        <title>The Global Catalogue of Microorganisms (GCM) 10K type strain sequencing project: providing services to taxonomists for standard genome sequencing and annotation.</title>
        <authorList>
            <consortium name="The Broad Institute Genomics Platform"/>
            <consortium name="The Broad Institute Genome Sequencing Center for Infectious Disease"/>
            <person name="Wu L."/>
            <person name="Ma J."/>
        </authorList>
    </citation>
    <scope>NUCLEOTIDE SEQUENCE [LARGE SCALE GENOMIC DNA]</scope>
    <source>
        <strain evidence="2">CECT 8482</strain>
    </source>
</reference>
<protein>
    <recommendedName>
        <fullName evidence="3">TNase-like domain-containing protein</fullName>
    </recommendedName>
</protein>
<evidence type="ECO:0008006" key="3">
    <source>
        <dbReference type="Google" id="ProtNLM"/>
    </source>
</evidence>
<evidence type="ECO:0000313" key="2">
    <source>
        <dbReference type="Proteomes" id="UP001243846"/>
    </source>
</evidence>
<dbReference type="Proteomes" id="UP001243846">
    <property type="component" value="Unassembled WGS sequence"/>
</dbReference>
<proteinExistence type="predicted"/>
<comment type="caution">
    <text evidence="1">The sequence shown here is derived from an EMBL/GenBank/DDBJ whole genome shotgun (WGS) entry which is preliminary data.</text>
</comment>
<name>A0ABT8DBS9_9RHOB</name>
<sequence>MEWIDRSLSEGSPVYLRIVADALIDHEDSRIKKRGVWAETLFKRHALHD</sequence>
<accession>A0ABT8DBS9</accession>
<gene>
    <name evidence="1" type="ORF">QWZ10_21890</name>
</gene>
<keyword evidence="2" id="KW-1185">Reference proteome</keyword>
<evidence type="ECO:0000313" key="1">
    <source>
        <dbReference type="EMBL" id="MDN3713746.1"/>
    </source>
</evidence>
<organism evidence="1 2">
    <name type="scientific">Paracoccus cavernae</name>
    <dbReference type="NCBI Taxonomy" id="1571207"/>
    <lineage>
        <taxon>Bacteria</taxon>
        <taxon>Pseudomonadati</taxon>
        <taxon>Pseudomonadota</taxon>
        <taxon>Alphaproteobacteria</taxon>
        <taxon>Rhodobacterales</taxon>
        <taxon>Paracoccaceae</taxon>
        <taxon>Paracoccus</taxon>
    </lineage>
</organism>